<sequence>MYGIGQLQANYVRMQPSSENQNNMKYKKLAISLLVLASLQACSSWIYRIDIPQGNYLDQKDVDKLRIEMSKEQVVYILGQPVVNDPFNQDKWYYVYTMKRGMSDEHIRKELIIYFDAGKISKVEGDFTLAETFNTPLDQ</sequence>
<comment type="subunit">
    <text evidence="4">Part of the Bam complex.</text>
</comment>
<evidence type="ECO:0000256" key="2">
    <source>
        <dbReference type="ARBA" id="ARBA00023136"/>
    </source>
</evidence>
<dbReference type="InterPro" id="IPR037873">
    <property type="entry name" value="BamE-like"/>
</dbReference>
<dbReference type="InterPro" id="IPR007450">
    <property type="entry name" value="BamE_dom"/>
</dbReference>
<evidence type="ECO:0000313" key="6">
    <source>
        <dbReference type="EMBL" id="GGO74482.1"/>
    </source>
</evidence>
<evidence type="ECO:0000256" key="3">
    <source>
        <dbReference type="ARBA" id="ARBA00023237"/>
    </source>
</evidence>
<keyword evidence="2 4" id="KW-0472">Membrane</keyword>
<dbReference type="Gene3D" id="3.30.1450.10">
    <property type="match status" value="1"/>
</dbReference>
<protein>
    <recommendedName>
        <fullName evidence="4">Outer membrane protein assembly factor BamE</fullName>
    </recommendedName>
</protein>
<evidence type="ECO:0000256" key="1">
    <source>
        <dbReference type="ARBA" id="ARBA00022729"/>
    </source>
</evidence>
<dbReference type="Pfam" id="PF04355">
    <property type="entry name" value="BamE"/>
    <property type="match status" value="1"/>
</dbReference>
<feature type="domain" description="Outer membrane protein assembly factor BamE" evidence="5">
    <location>
        <begin position="54"/>
        <end position="124"/>
    </location>
</feature>
<dbReference type="EMBL" id="BMLS01000008">
    <property type="protein sequence ID" value="GGO74482.1"/>
    <property type="molecule type" value="Genomic_DNA"/>
</dbReference>
<keyword evidence="7" id="KW-1185">Reference proteome</keyword>
<dbReference type="GO" id="GO:0051205">
    <property type="term" value="P:protein insertion into membrane"/>
    <property type="evidence" value="ECO:0007669"/>
    <property type="project" value="UniProtKB-UniRule"/>
</dbReference>
<dbReference type="GO" id="GO:0043165">
    <property type="term" value="P:Gram-negative-bacterium-type cell outer membrane assembly"/>
    <property type="evidence" value="ECO:0007669"/>
    <property type="project" value="UniProtKB-UniRule"/>
</dbReference>
<evidence type="ECO:0000313" key="7">
    <source>
        <dbReference type="Proteomes" id="UP000606935"/>
    </source>
</evidence>
<name>A0A918DN91_9ALTE</name>
<dbReference type="InterPro" id="IPR026592">
    <property type="entry name" value="BamE"/>
</dbReference>
<dbReference type="PANTHER" id="PTHR37482:SF1">
    <property type="entry name" value="OUTER MEMBRANE PROTEIN ASSEMBLY FACTOR BAME"/>
    <property type="match status" value="1"/>
</dbReference>
<comment type="subcellular location">
    <subcellularLocation>
        <location evidence="4">Cell outer membrane</location>
    </subcellularLocation>
</comment>
<keyword evidence="3 4" id="KW-0998">Cell outer membrane</keyword>
<comment type="function">
    <text evidence="4">Part of the outer membrane protein assembly complex, which is involved in assembly and insertion of beta-barrel proteins into the outer membrane.</text>
</comment>
<reference evidence="6" key="2">
    <citation type="submission" date="2020-09" db="EMBL/GenBank/DDBJ databases">
        <authorList>
            <person name="Sun Q."/>
            <person name="Zhou Y."/>
        </authorList>
    </citation>
    <scope>NUCLEOTIDE SEQUENCE</scope>
    <source>
        <strain evidence="6">CGMCC 1.7086</strain>
    </source>
</reference>
<comment type="caution">
    <text evidence="6">The sequence shown here is derived from an EMBL/GenBank/DDBJ whole genome shotgun (WGS) entry which is preliminary data.</text>
</comment>
<keyword evidence="1 4" id="KW-0732">Signal</keyword>
<proteinExistence type="inferred from homology"/>
<evidence type="ECO:0000256" key="4">
    <source>
        <dbReference type="HAMAP-Rule" id="MF_00925"/>
    </source>
</evidence>
<dbReference type="Proteomes" id="UP000606935">
    <property type="component" value="Unassembled WGS sequence"/>
</dbReference>
<evidence type="ECO:0000259" key="5">
    <source>
        <dbReference type="Pfam" id="PF04355"/>
    </source>
</evidence>
<dbReference type="HAMAP" id="MF_00925">
    <property type="entry name" value="OM_assembly_BamE"/>
    <property type="match status" value="1"/>
</dbReference>
<dbReference type="GO" id="GO:1990063">
    <property type="term" value="C:Bam protein complex"/>
    <property type="evidence" value="ECO:0007669"/>
    <property type="project" value="TreeGrafter"/>
</dbReference>
<gene>
    <name evidence="4" type="primary">bamE</name>
    <name evidence="6" type="ORF">GCM10010982_37410</name>
</gene>
<comment type="similarity">
    <text evidence="4">Belongs to the BamE family.</text>
</comment>
<reference evidence="6" key="1">
    <citation type="journal article" date="2014" name="Int. J. Syst. Evol. Microbiol.">
        <title>Complete genome sequence of Corynebacterium casei LMG S-19264T (=DSM 44701T), isolated from a smear-ripened cheese.</title>
        <authorList>
            <consortium name="US DOE Joint Genome Institute (JGI-PGF)"/>
            <person name="Walter F."/>
            <person name="Albersmeier A."/>
            <person name="Kalinowski J."/>
            <person name="Ruckert C."/>
        </authorList>
    </citation>
    <scope>NUCLEOTIDE SEQUENCE</scope>
    <source>
        <strain evidence="6">CGMCC 1.7086</strain>
    </source>
</reference>
<accession>A0A918DN91</accession>
<organism evidence="6 7">
    <name type="scientific">Bowmanella pacifica</name>
    <dbReference type="NCBI Taxonomy" id="502051"/>
    <lineage>
        <taxon>Bacteria</taxon>
        <taxon>Pseudomonadati</taxon>
        <taxon>Pseudomonadota</taxon>
        <taxon>Gammaproteobacteria</taxon>
        <taxon>Alteromonadales</taxon>
        <taxon>Alteromonadaceae</taxon>
        <taxon>Bowmanella</taxon>
    </lineage>
</organism>
<dbReference type="GO" id="GO:0030674">
    <property type="term" value="F:protein-macromolecule adaptor activity"/>
    <property type="evidence" value="ECO:0007669"/>
    <property type="project" value="TreeGrafter"/>
</dbReference>
<dbReference type="AlphaFoldDB" id="A0A918DN91"/>
<dbReference type="PANTHER" id="PTHR37482">
    <property type="entry name" value="OUTER MEMBRANE PROTEIN ASSEMBLY FACTOR BAME"/>
    <property type="match status" value="1"/>
</dbReference>